<dbReference type="PANTHER" id="PTHR43208">
    <property type="entry name" value="ABC TRANSPORTER SUBSTRATE-BINDING PROTEIN"/>
    <property type="match status" value="1"/>
</dbReference>
<accession>A0A9D1L8X1</accession>
<organism evidence="4 5">
    <name type="scientific">Candidatus Egerieisoma faecipullorum</name>
    <dbReference type="NCBI Taxonomy" id="2840963"/>
    <lineage>
        <taxon>Bacteria</taxon>
        <taxon>Bacillati</taxon>
        <taxon>Bacillota</taxon>
        <taxon>Clostridia</taxon>
        <taxon>Eubacteriales</taxon>
        <taxon>Clostridiaceae</taxon>
        <taxon>Clostridiaceae incertae sedis</taxon>
        <taxon>Candidatus Egerieisoma</taxon>
    </lineage>
</organism>
<dbReference type="GO" id="GO:0005886">
    <property type="term" value="C:plasma membrane"/>
    <property type="evidence" value="ECO:0007669"/>
    <property type="project" value="InterPro"/>
</dbReference>
<dbReference type="Pfam" id="PF02608">
    <property type="entry name" value="Bmp"/>
    <property type="match status" value="1"/>
</dbReference>
<protein>
    <submittedName>
        <fullName evidence="4">BMP family ABC transporter substrate-binding protein</fullName>
    </submittedName>
</protein>
<dbReference type="AlphaFoldDB" id="A0A9D1L8X1"/>
<dbReference type="CDD" id="cd19963">
    <property type="entry name" value="PBP1_BMP-like"/>
    <property type="match status" value="1"/>
</dbReference>
<dbReference type="InterPro" id="IPR003760">
    <property type="entry name" value="PnrA-like"/>
</dbReference>
<dbReference type="PROSITE" id="PS51257">
    <property type="entry name" value="PROKAR_LIPOPROTEIN"/>
    <property type="match status" value="1"/>
</dbReference>
<name>A0A9D1L8X1_9CLOT</name>
<gene>
    <name evidence="4" type="ORF">IAD50_03510</name>
</gene>
<feature type="chain" id="PRO_5038845012" evidence="2">
    <location>
        <begin position="21"/>
        <end position="421"/>
    </location>
</feature>
<comment type="caution">
    <text evidence="4">The sequence shown here is derived from an EMBL/GenBank/DDBJ whole genome shotgun (WGS) entry which is preliminary data.</text>
</comment>
<dbReference type="PANTHER" id="PTHR43208:SF1">
    <property type="entry name" value="ABC TRANSPORTER SUBSTRATE-BINDING PROTEIN"/>
    <property type="match status" value="1"/>
</dbReference>
<evidence type="ECO:0000313" key="4">
    <source>
        <dbReference type="EMBL" id="HIU29349.1"/>
    </source>
</evidence>
<sequence>MKKGLSVLLVLVLCMSLAAAVGCSGGTENGTEDDFLIGAIYINGQNDTAGYTYAHHQGITKAMEELGLDESQLKIVDNVQENDADVTQAIDTLVAQGCKMIIGISFGYLNAMQEAAAKPQYQDIIFTHATGYLSNDTNFNNYFGRIYQARYLAGIAAGLKTLETGNNNIGYVAAWGVEYAETCSGINAFAMGAQAVNPEAKVYVNKISTWGDEAKERQAAINLIDTYNCGVIGQHCDSAQPQIAAQEKGVFGCGYNSDMTVQAPEAHLTAPIWNWDVYYKLAIETAMNTPSEFMSKVGIYYGGLKEGLVDISPLSDNCAEGTQEIIDTVKEMMANGEWDVFTNVKLSIAQDGTITKTEGALLDNQGNEVISADGSTYFVYVHDEETDTDILQAAEGGKDAQDSVIKGSMNYYVAGVEEING</sequence>
<reference evidence="4" key="2">
    <citation type="journal article" date="2021" name="PeerJ">
        <title>Extensive microbial diversity within the chicken gut microbiome revealed by metagenomics and culture.</title>
        <authorList>
            <person name="Gilroy R."/>
            <person name="Ravi A."/>
            <person name="Getino M."/>
            <person name="Pursley I."/>
            <person name="Horton D.L."/>
            <person name="Alikhan N.F."/>
            <person name="Baker D."/>
            <person name="Gharbi K."/>
            <person name="Hall N."/>
            <person name="Watson M."/>
            <person name="Adriaenssens E.M."/>
            <person name="Foster-Nyarko E."/>
            <person name="Jarju S."/>
            <person name="Secka A."/>
            <person name="Antonio M."/>
            <person name="Oren A."/>
            <person name="Chaudhuri R.R."/>
            <person name="La Ragione R."/>
            <person name="Hildebrand F."/>
            <person name="Pallen M.J."/>
        </authorList>
    </citation>
    <scope>NUCLEOTIDE SEQUENCE</scope>
    <source>
        <strain evidence="4">CHK195-4489</strain>
    </source>
</reference>
<dbReference type="EMBL" id="DVMM01000069">
    <property type="protein sequence ID" value="HIU29349.1"/>
    <property type="molecule type" value="Genomic_DNA"/>
</dbReference>
<feature type="signal peptide" evidence="2">
    <location>
        <begin position="1"/>
        <end position="20"/>
    </location>
</feature>
<evidence type="ECO:0000313" key="5">
    <source>
        <dbReference type="Proteomes" id="UP000824089"/>
    </source>
</evidence>
<keyword evidence="1 2" id="KW-0732">Signal</keyword>
<dbReference type="InterPro" id="IPR052910">
    <property type="entry name" value="ABC-Purine-Binding"/>
</dbReference>
<evidence type="ECO:0000259" key="3">
    <source>
        <dbReference type="Pfam" id="PF02608"/>
    </source>
</evidence>
<reference evidence="4" key="1">
    <citation type="submission" date="2020-10" db="EMBL/GenBank/DDBJ databases">
        <authorList>
            <person name="Gilroy R."/>
        </authorList>
    </citation>
    <scope>NUCLEOTIDE SEQUENCE</scope>
    <source>
        <strain evidence="4">CHK195-4489</strain>
    </source>
</reference>
<feature type="domain" description="ABC transporter substrate-binding protein PnrA-like" evidence="3">
    <location>
        <begin position="39"/>
        <end position="333"/>
    </location>
</feature>
<dbReference type="Gene3D" id="3.40.50.2300">
    <property type="match status" value="2"/>
</dbReference>
<dbReference type="Proteomes" id="UP000824089">
    <property type="component" value="Unassembled WGS sequence"/>
</dbReference>
<evidence type="ECO:0000256" key="1">
    <source>
        <dbReference type="ARBA" id="ARBA00022729"/>
    </source>
</evidence>
<proteinExistence type="predicted"/>
<evidence type="ECO:0000256" key="2">
    <source>
        <dbReference type="SAM" id="SignalP"/>
    </source>
</evidence>